<gene>
    <name evidence="9" type="ORF">B0T45_09910</name>
</gene>
<proteinExistence type="inferred from homology"/>
<evidence type="ECO:0000256" key="4">
    <source>
        <dbReference type="ARBA" id="ARBA00023143"/>
    </source>
</evidence>
<dbReference type="PANTHER" id="PTHR30435">
    <property type="entry name" value="FLAGELLAR PROTEIN"/>
    <property type="match status" value="1"/>
</dbReference>
<protein>
    <recommendedName>
        <fullName evidence="3">Flagellar hook protein FlgE</fullName>
    </recommendedName>
</protein>
<evidence type="ECO:0000256" key="1">
    <source>
        <dbReference type="ARBA" id="ARBA00004117"/>
    </source>
</evidence>
<feature type="domain" description="Flagellar hook protein FlgE D2" evidence="8">
    <location>
        <begin position="157"/>
        <end position="277"/>
    </location>
</feature>
<dbReference type="InterPro" id="IPR020013">
    <property type="entry name" value="Flagellar_FlgE/F/G"/>
</dbReference>
<comment type="similarity">
    <text evidence="2 5">Belongs to the flagella basal body rod proteins family.</text>
</comment>
<dbReference type="InterPro" id="IPR010930">
    <property type="entry name" value="Flg_bb/hook_C_dom"/>
</dbReference>
<evidence type="ECO:0000256" key="2">
    <source>
        <dbReference type="ARBA" id="ARBA00009677"/>
    </source>
</evidence>
<evidence type="ECO:0000256" key="3">
    <source>
        <dbReference type="ARBA" id="ARBA00019015"/>
    </source>
</evidence>
<dbReference type="SUPFAM" id="SSF117143">
    <property type="entry name" value="Flagellar hook protein flgE"/>
    <property type="match status" value="1"/>
</dbReference>
<dbReference type="InterPro" id="IPR037925">
    <property type="entry name" value="FlgE/F/G-like"/>
</dbReference>
<dbReference type="Pfam" id="PF06429">
    <property type="entry name" value="Flg_bbr_C"/>
    <property type="match status" value="1"/>
</dbReference>
<evidence type="ECO:0000313" key="9">
    <source>
        <dbReference type="EMBL" id="OQS40700.1"/>
    </source>
</evidence>
<dbReference type="Gene3D" id="2.60.98.20">
    <property type="entry name" value="Flagellar hook protein FlgE"/>
    <property type="match status" value="1"/>
</dbReference>
<evidence type="ECO:0000259" key="7">
    <source>
        <dbReference type="Pfam" id="PF06429"/>
    </source>
</evidence>
<dbReference type="GO" id="GO:0071978">
    <property type="term" value="P:bacterial-type flagellum-dependent swarming motility"/>
    <property type="evidence" value="ECO:0007669"/>
    <property type="project" value="TreeGrafter"/>
</dbReference>
<dbReference type="NCBIfam" id="TIGR03506">
    <property type="entry name" value="FlgEFG_subfam"/>
    <property type="match status" value="1"/>
</dbReference>
<organism evidence="9 10">
    <name type="scientific">Chromobacterium haemolyticum</name>
    <dbReference type="NCBI Taxonomy" id="394935"/>
    <lineage>
        <taxon>Bacteria</taxon>
        <taxon>Pseudomonadati</taxon>
        <taxon>Pseudomonadota</taxon>
        <taxon>Betaproteobacteria</taxon>
        <taxon>Neisseriales</taxon>
        <taxon>Chromobacteriaceae</taxon>
        <taxon>Chromobacterium</taxon>
    </lineage>
</organism>
<accession>A0A1W0D104</accession>
<dbReference type="GO" id="GO:0009425">
    <property type="term" value="C:bacterial-type flagellum basal body"/>
    <property type="evidence" value="ECO:0007669"/>
    <property type="project" value="UniProtKB-SubCell"/>
</dbReference>
<feature type="domain" description="Flagellar basal body rod protein N-terminal" evidence="6">
    <location>
        <begin position="7"/>
        <end position="35"/>
    </location>
</feature>
<evidence type="ECO:0000259" key="6">
    <source>
        <dbReference type="Pfam" id="PF00460"/>
    </source>
</evidence>
<evidence type="ECO:0000256" key="5">
    <source>
        <dbReference type="RuleBase" id="RU362116"/>
    </source>
</evidence>
<dbReference type="InterPro" id="IPR037058">
    <property type="entry name" value="Falgellar_hook_FlgE_sf"/>
</dbReference>
<keyword evidence="4 5" id="KW-0975">Bacterial flagellum</keyword>
<feature type="domain" description="Flagellar basal-body/hook protein C-terminal" evidence="7">
    <location>
        <begin position="351"/>
        <end position="395"/>
    </location>
</feature>
<reference evidence="9 10" key="1">
    <citation type="submission" date="2017-02" db="EMBL/GenBank/DDBJ databases">
        <title>Chromobacterium haemolyticum H5244.</title>
        <authorList>
            <person name="Gulvik C.A."/>
        </authorList>
    </citation>
    <scope>NUCLEOTIDE SEQUENCE [LARGE SCALE GENOMIC DNA]</scope>
    <source>
        <strain evidence="9 10">H5244</strain>
    </source>
</reference>
<dbReference type="Pfam" id="PF00460">
    <property type="entry name" value="Flg_bb_rod"/>
    <property type="match status" value="1"/>
</dbReference>
<dbReference type="EMBL" id="MUKV01000010">
    <property type="protein sequence ID" value="OQS40700.1"/>
    <property type="molecule type" value="Genomic_DNA"/>
</dbReference>
<dbReference type="Pfam" id="PF07559">
    <property type="entry name" value="FlgE_D2"/>
    <property type="match status" value="1"/>
</dbReference>
<comment type="subcellular location">
    <subcellularLocation>
        <location evidence="1 5">Bacterial flagellum basal body</location>
    </subcellularLocation>
</comment>
<comment type="caution">
    <text evidence="9">The sequence shown here is derived from an EMBL/GenBank/DDBJ whole genome shotgun (WGS) entry which is preliminary data.</text>
</comment>
<evidence type="ECO:0000259" key="8">
    <source>
        <dbReference type="Pfam" id="PF07559"/>
    </source>
</evidence>
<sequence length="399" mass="42149">MIDTMFVGLSGLRTFQKGLSNIGNNVANLNTPGFKRTSLQFTDMMYQYDMQGGNGGQHGVGVKIGSTVTDFSSGELQASANPLDVSVDGAGFLVSKNGNQLNYSRVGQFELDLDGALTSRQDKSRIQMLGPNKELQDFSIGALRSQAAKTTTMIKFADNLSTGVTNSSVETTVFDKDGVARQLKISFTSTGSATPRSWKVEVQDKVALSTLGSGEIRFDPDGSPSFGYNQMSVRLSTPSSGGSVVKLFFGEPGSISDATSLSGGTSSTLRVASQDGYASGALTKLSFDQEGKAQISYSNGQTAVAGRLALAWFAQPDQQLERIGSGYYHARPGQAAQYGAAGSGMFGKVAAGKVELSNVELSAEFSDMMITQRGYQAASQLISAANEMMQQALQMKGGR</sequence>
<dbReference type="AlphaFoldDB" id="A0A1W0D104"/>
<dbReference type="RefSeq" id="WP_081555374.1">
    <property type="nucleotide sequence ID" value="NZ_MUKV01000010.1"/>
</dbReference>
<name>A0A1W0D104_9NEIS</name>
<evidence type="ECO:0000313" key="10">
    <source>
        <dbReference type="Proteomes" id="UP000192721"/>
    </source>
</evidence>
<dbReference type="InterPro" id="IPR011491">
    <property type="entry name" value="FlgE_D2"/>
</dbReference>
<dbReference type="Proteomes" id="UP000192721">
    <property type="component" value="Unassembled WGS sequence"/>
</dbReference>
<dbReference type="InterPro" id="IPR001444">
    <property type="entry name" value="Flag_bb_rod_N"/>
</dbReference>
<dbReference type="PANTHER" id="PTHR30435:SF19">
    <property type="entry name" value="FLAGELLAR BASAL-BODY ROD PROTEIN FLGG"/>
    <property type="match status" value="1"/>
</dbReference>